<feature type="region of interest" description="Disordered" evidence="1">
    <location>
        <begin position="179"/>
        <end position="199"/>
    </location>
</feature>
<dbReference type="GO" id="GO:0004803">
    <property type="term" value="F:transposase activity"/>
    <property type="evidence" value="ECO:0007669"/>
    <property type="project" value="InterPro"/>
</dbReference>
<dbReference type="SMART" id="SM01321">
    <property type="entry name" value="Y1_Tnp"/>
    <property type="match status" value="1"/>
</dbReference>
<dbReference type="GO" id="GO:0006313">
    <property type="term" value="P:DNA transposition"/>
    <property type="evidence" value="ECO:0007669"/>
    <property type="project" value="InterPro"/>
</dbReference>
<evidence type="ECO:0000313" key="8">
    <source>
        <dbReference type="Proteomes" id="UP000230646"/>
    </source>
</evidence>
<proteinExistence type="predicted"/>
<dbReference type="SUPFAM" id="SSF143422">
    <property type="entry name" value="Transposase IS200-like"/>
    <property type="match status" value="1"/>
</dbReference>
<name>A0A1J5GG19_9BACT</name>
<dbReference type="InterPro" id="IPR036515">
    <property type="entry name" value="Transposase_17_sf"/>
</dbReference>
<gene>
    <name evidence="3" type="ORF">AUK42_03220</name>
    <name evidence="5" type="ORF">CO097_01125</name>
    <name evidence="4" type="ORF">COZ07_04460</name>
</gene>
<evidence type="ECO:0000256" key="1">
    <source>
        <dbReference type="SAM" id="MobiDB-lite"/>
    </source>
</evidence>
<dbReference type="Proteomes" id="UP000228560">
    <property type="component" value="Unassembled WGS sequence"/>
</dbReference>
<dbReference type="Proteomes" id="UP000230646">
    <property type="component" value="Unassembled WGS sequence"/>
</dbReference>
<organism evidence="3 6">
    <name type="scientific">Candidatus Infernicultor aquiphilus</name>
    <dbReference type="NCBI Taxonomy" id="1805029"/>
    <lineage>
        <taxon>Bacteria</taxon>
        <taxon>Pseudomonadati</taxon>
        <taxon>Atribacterota</taxon>
        <taxon>Candidatus Phoenicimicrobiia</taxon>
        <taxon>Candidatus Pheonicimicrobiales</taxon>
        <taxon>Candidatus Phoenicimicrobiaceae</taxon>
        <taxon>Candidatus Infernicultor</taxon>
    </lineage>
</organism>
<protein>
    <submittedName>
        <fullName evidence="4">Transposase</fullName>
    </submittedName>
</protein>
<dbReference type="EMBL" id="MNYY01000060">
    <property type="protein sequence ID" value="OIP71741.1"/>
    <property type="molecule type" value="Genomic_DNA"/>
</dbReference>
<evidence type="ECO:0000259" key="2">
    <source>
        <dbReference type="SMART" id="SM01321"/>
    </source>
</evidence>
<accession>A0A2M8CFK0</accession>
<reference evidence="7 8" key="2">
    <citation type="submission" date="2017-09" db="EMBL/GenBank/DDBJ databases">
        <title>Depth-based differentiation of microbial function through sediment-hosted aquifers and enrichment of novel symbionts in the deep terrestrial subsurface.</title>
        <authorList>
            <person name="Probst A.J."/>
            <person name="Ladd B."/>
            <person name="Jarett J.K."/>
            <person name="Geller-Mcgrath D.E."/>
            <person name="Sieber C.M."/>
            <person name="Emerson J.B."/>
            <person name="Anantharaman K."/>
            <person name="Thomas B.C."/>
            <person name="Malmstrom R."/>
            <person name="Stieglmeier M."/>
            <person name="Klingl A."/>
            <person name="Woyke T."/>
            <person name="Ryan C.M."/>
            <person name="Banfield J.F."/>
        </authorList>
    </citation>
    <scope>NUCLEOTIDE SEQUENCE [LARGE SCALE GENOMIC DNA]</scope>
    <source>
        <strain evidence="4">CG_4_10_14_3_um_filter_34_13</strain>
        <strain evidence="5">CG_4_9_14_3_um_filter_33_16</strain>
    </source>
</reference>
<sequence>MPRIARVVAAGYPHHITQRGNYQQKIFNDDTDRIKYLSLLKEESSRYHLIILAYCLMSNHVHFMAIPQREDSLGKVFKYTNMKYSQYYNNKMRVSGHLFQGRFFSCVLNEQHMIACTRYIERNPIRANLVKKPYLWSYSSAKIHCGIDKYDPLGVNQLFDYIEKEPKEWKEFIEAPDNPDEMDGIREKTKTGRPLGPNDFIERLEGQLKRVFKLKPKGRTKKKVDK</sequence>
<dbReference type="AlphaFoldDB" id="A0A1J5GG19"/>
<dbReference type="EMBL" id="PFKO01000163">
    <property type="protein sequence ID" value="PIY32806.1"/>
    <property type="molecule type" value="Genomic_DNA"/>
</dbReference>
<reference evidence="3 6" key="1">
    <citation type="journal article" date="2016" name="Environ. Microbiol.">
        <title>Genomic resolution of a cold subsurface aquifer community provides metabolic insights for novel microbes adapted to high CO concentrations.</title>
        <authorList>
            <person name="Probst A.J."/>
            <person name="Castelle C.J."/>
            <person name="Singh A."/>
            <person name="Brown C.T."/>
            <person name="Anantharaman K."/>
            <person name="Sharon I."/>
            <person name="Hug L.A."/>
            <person name="Burstein D."/>
            <person name="Emerson J.B."/>
            <person name="Thomas B.C."/>
            <person name="Banfield J.F."/>
        </authorList>
    </citation>
    <scope>NUCLEOTIDE SEQUENCE [LARGE SCALE GENOMIC DNA]</scope>
    <source>
        <strain evidence="3">CG2_30_33_13</strain>
    </source>
</reference>
<feature type="domain" description="Transposase IS200-like" evidence="2">
    <location>
        <begin position="9"/>
        <end position="123"/>
    </location>
</feature>
<comment type="caution">
    <text evidence="3">The sequence shown here is derived from an EMBL/GenBank/DDBJ whole genome shotgun (WGS) entry which is preliminary data.</text>
</comment>
<evidence type="ECO:0000313" key="4">
    <source>
        <dbReference type="EMBL" id="PIY32806.1"/>
    </source>
</evidence>
<dbReference type="Pfam" id="PF01797">
    <property type="entry name" value="Y1_Tnp"/>
    <property type="match status" value="1"/>
</dbReference>
<dbReference type="InterPro" id="IPR002686">
    <property type="entry name" value="Transposase_17"/>
</dbReference>
<accession>A0A1J5GG19</accession>
<dbReference type="GO" id="GO:0003677">
    <property type="term" value="F:DNA binding"/>
    <property type="evidence" value="ECO:0007669"/>
    <property type="project" value="InterPro"/>
</dbReference>
<dbReference type="Proteomes" id="UP000182763">
    <property type="component" value="Unassembled WGS sequence"/>
</dbReference>
<evidence type="ECO:0000313" key="3">
    <source>
        <dbReference type="EMBL" id="OIP71741.1"/>
    </source>
</evidence>
<dbReference type="PANTHER" id="PTHR34322">
    <property type="entry name" value="TRANSPOSASE, Y1_TNP DOMAIN-CONTAINING"/>
    <property type="match status" value="1"/>
</dbReference>
<evidence type="ECO:0000313" key="6">
    <source>
        <dbReference type="Proteomes" id="UP000182763"/>
    </source>
</evidence>
<evidence type="ECO:0000313" key="7">
    <source>
        <dbReference type="Proteomes" id="UP000228560"/>
    </source>
</evidence>
<evidence type="ECO:0000313" key="5">
    <source>
        <dbReference type="EMBL" id="PJB57818.1"/>
    </source>
</evidence>
<accession>A0A2M7PRJ1</accession>
<dbReference type="RefSeq" id="WP_406607397.1">
    <property type="nucleotide sequence ID" value="NZ_PFKO01000163.1"/>
</dbReference>
<dbReference type="PANTHER" id="PTHR34322:SF2">
    <property type="entry name" value="TRANSPOSASE IS200-LIKE DOMAIN-CONTAINING PROTEIN"/>
    <property type="match status" value="1"/>
</dbReference>
<dbReference type="Gene3D" id="3.30.70.1290">
    <property type="entry name" value="Transposase IS200-like"/>
    <property type="match status" value="1"/>
</dbReference>
<dbReference type="EMBL" id="PFTV01000029">
    <property type="protein sequence ID" value="PJB57818.1"/>
    <property type="molecule type" value="Genomic_DNA"/>
</dbReference>